<keyword evidence="1" id="KW-0472">Membrane</keyword>
<accession>A0A317FIJ8</accession>
<dbReference type="Proteomes" id="UP000245765">
    <property type="component" value="Unassembled WGS sequence"/>
</dbReference>
<dbReference type="RefSeq" id="WP_109870566.1">
    <property type="nucleotide sequence ID" value="NZ_QGNA01000002.1"/>
</dbReference>
<evidence type="ECO:0000256" key="1">
    <source>
        <dbReference type="SAM" id="Phobius"/>
    </source>
</evidence>
<proteinExistence type="predicted"/>
<feature type="transmembrane region" description="Helical" evidence="1">
    <location>
        <begin position="165"/>
        <end position="186"/>
    </location>
</feature>
<gene>
    <name evidence="3" type="ORF">DFH01_11535</name>
</gene>
<name>A0A317FIJ8_9PROT</name>
<organism evidence="3 4">
    <name type="scientific">Falsiroseomonas bella</name>
    <dbReference type="NCBI Taxonomy" id="2184016"/>
    <lineage>
        <taxon>Bacteria</taxon>
        <taxon>Pseudomonadati</taxon>
        <taxon>Pseudomonadota</taxon>
        <taxon>Alphaproteobacteria</taxon>
        <taxon>Acetobacterales</taxon>
        <taxon>Roseomonadaceae</taxon>
        <taxon>Falsiroseomonas</taxon>
    </lineage>
</organism>
<comment type="caution">
    <text evidence="3">The sequence shown here is derived from an EMBL/GenBank/DDBJ whole genome shotgun (WGS) entry which is preliminary data.</text>
</comment>
<keyword evidence="1" id="KW-1133">Transmembrane helix</keyword>
<evidence type="ECO:0000313" key="3">
    <source>
        <dbReference type="EMBL" id="PWS37458.1"/>
    </source>
</evidence>
<protein>
    <recommendedName>
        <fullName evidence="5">PEP-CTERM sorting domain-containing protein</fullName>
    </recommendedName>
</protein>
<reference evidence="4" key="1">
    <citation type="submission" date="2018-05" db="EMBL/GenBank/DDBJ databases">
        <authorList>
            <person name="Du Z."/>
            <person name="Wang X."/>
        </authorList>
    </citation>
    <scope>NUCLEOTIDE SEQUENCE [LARGE SCALE GENOMIC DNA]</scope>
    <source>
        <strain evidence="4">CQN31</strain>
    </source>
</reference>
<dbReference type="AlphaFoldDB" id="A0A317FIJ8"/>
<keyword evidence="4" id="KW-1185">Reference proteome</keyword>
<feature type="chain" id="PRO_5016380977" description="PEP-CTERM sorting domain-containing protein" evidence="2">
    <location>
        <begin position="26"/>
        <end position="191"/>
    </location>
</feature>
<evidence type="ECO:0008006" key="5">
    <source>
        <dbReference type="Google" id="ProtNLM"/>
    </source>
</evidence>
<evidence type="ECO:0000256" key="2">
    <source>
        <dbReference type="SAM" id="SignalP"/>
    </source>
</evidence>
<evidence type="ECO:0000313" key="4">
    <source>
        <dbReference type="Proteomes" id="UP000245765"/>
    </source>
</evidence>
<feature type="signal peptide" evidence="2">
    <location>
        <begin position="1"/>
        <end position="25"/>
    </location>
</feature>
<keyword evidence="2" id="KW-0732">Signal</keyword>
<dbReference type="EMBL" id="QGNA01000002">
    <property type="protein sequence ID" value="PWS37458.1"/>
    <property type="molecule type" value="Genomic_DNA"/>
</dbReference>
<keyword evidence="1" id="KW-0812">Transmembrane</keyword>
<sequence>MPMRGVRSAIGALAAIMLAAGSAQAATFLRTNYTLTVTPTGPTELVLDPGEAFSITGSWSAAYNAIGCPGCPTQLYLVFFAPVGQPGDPANYGQINLFDSVIAPVNLQSASGAYAGTFAAPNRLGTYYVGANHTLNFPSFFSADVSGSFSQPDPWAYRVTVAEPVAVVSAPAALLVFAPALLALGLTRRRA</sequence>